<comment type="caution">
    <text evidence="2">The sequence shown here is derived from an EMBL/GenBank/DDBJ whole genome shotgun (WGS) entry which is preliminary data.</text>
</comment>
<protein>
    <recommendedName>
        <fullName evidence="4">DUF4345 domain-containing protein</fullName>
    </recommendedName>
</protein>
<dbReference type="Proteomes" id="UP001501433">
    <property type="component" value="Unassembled WGS sequence"/>
</dbReference>
<accession>A0ABP9BZL4</accession>
<dbReference type="EMBL" id="BAABJW010000001">
    <property type="protein sequence ID" value="GAA4801918.1"/>
    <property type="molecule type" value="Genomic_DNA"/>
</dbReference>
<feature type="transmembrane region" description="Helical" evidence="1">
    <location>
        <begin position="12"/>
        <end position="31"/>
    </location>
</feature>
<reference evidence="3" key="1">
    <citation type="journal article" date="2019" name="Int. J. Syst. Evol. Microbiol.">
        <title>The Global Catalogue of Microorganisms (GCM) 10K type strain sequencing project: providing services to taxonomists for standard genome sequencing and annotation.</title>
        <authorList>
            <consortium name="The Broad Institute Genomics Platform"/>
            <consortium name="The Broad Institute Genome Sequencing Center for Infectious Disease"/>
            <person name="Wu L."/>
            <person name="Ma J."/>
        </authorList>
    </citation>
    <scope>NUCLEOTIDE SEQUENCE [LARGE SCALE GENOMIC DNA]</scope>
    <source>
        <strain evidence="3">JCM 18325</strain>
    </source>
</reference>
<keyword evidence="3" id="KW-1185">Reference proteome</keyword>
<evidence type="ECO:0000313" key="3">
    <source>
        <dbReference type="Proteomes" id="UP001501433"/>
    </source>
</evidence>
<feature type="transmembrane region" description="Helical" evidence="1">
    <location>
        <begin position="102"/>
        <end position="123"/>
    </location>
</feature>
<proteinExistence type="predicted"/>
<evidence type="ECO:0008006" key="4">
    <source>
        <dbReference type="Google" id="ProtNLM"/>
    </source>
</evidence>
<dbReference type="RefSeq" id="WP_345275343.1">
    <property type="nucleotide sequence ID" value="NZ_BAABJW010000001.1"/>
</dbReference>
<keyword evidence="1" id="KW-1133">Transmembrane helix</keyword>
<evidence type="ECO:0000256" key="1">
    <source>
        <dbReference type="SAM" id="Phobius"/>
    </source>
</evidence>
<organism evidence="2 3">
    <name type="scientific">Litoribaculum gwangyangense</name>
    <dbReference type="NCBI Taxonomy" id="1130722"/>
    <lineage>
        <taxon>Bacteria</taxon>
        <taxon>Pseudomonadati</taxon>
        <taxon>Bacteroidota</taxon>
        <taxon>Flavobacteriia</taxon>
        <taxon>Flavobacteriales</taxon>
        <taxon>Flavobacteriaceae</taxon>
        <taxon>Litoribaculum</taxon>
    </lineage>
</organism>
<evidence type="ECO:0000313" key="2">
    <source>
        <dbReference type="EMBL" id="GAA4801918.1"/>
    </source>
</evidence>
<keyword evidence="1" id="KW-0472">Membrane</keyword>
<feature type="transmembrane region" description="Helical" evidence="1">
    <location>
        <begin position="51"/>
        <end position="68"/>
    </location>
</feature>
<sequence length="130" mass="14853">MPIPNQQLISKSPLVVSIMVVVPIAFIYGFYPELLFDINLKSVDEHNIFKATMGMYLSFSLLWVFGIFKTNYFKPALLSNIIFMLGLGFGRFFSLFTDGIPTLLFILGTVGELFLGFYGVWIMSRYKKKP</sequence>
<dbReference type="InterPro" id="IPR025597">
    <property type="entry name" value="DUF4345"/>
</dbReference>
<keyword evidence="1" id="KW-0812">Transmembrane</keyword>
<gene>
    <name evidence="2" type="ORF">GCM10023330_04890</name>
</gene>
<dbReference type="Pfam" id="PF14248">
    <property type="entry name" value="DUF4345"/>
    <property type="match status" value="1"/>
</dbReference>
<name>A0ABP9BZL4_9FLAO</name>
<feature type="transmembrane region" description="Helical" evidence="1">
    <location>
        <begin position="75"/>
        <end position="96"/>
    </location>
</feature>